<protein>
    <submittedName>
        <fullName evidence="1">Uncharacterized protein</fullName>
    </submittedName>
</protein>
<dbReference type="EMBL" id="PDUG01000005">
    <property type="protein sequence ID" value="PIC28228.1"/>
    <property type="molecule type" value="Genomic_DNA"/>
</dbReference>
<name>A0A2G5TLU2_9PELO</name>
<accession>A0A2G5TLU2</accession>
<dbReference type="AlphaFoldDB" id="A0A2G5TLU2"/>
<organism evidence="1 2">
    <name type="scientific">Caenorhabditis nigoni</name>
    <dbReference type="NCBI Taxonomy" id="1611254"/>
    <lineage>
        <taxon>Eukaryota</taxon>
        <taxon>Metazoa</taxon>
        <taxon>Ecdysozoa</taxon>
        <taxon>Nematoda</taxon>
        <taxon>Chromadorea</taxon>
        <taxon>Rhabditida</taxon>
        <taxon>Rhabditina</taxon>
        <taxon>Rhabditomorpha</taxon>
        <taxon>Rhabditoidea</taxon>
        <taxon>Rhabditidae</taxon>
        <taxon>Peloderinae</taxon>
        <taxon>Caenorhabditis</taxon>
    </lineage>
</organism>
<reference evidence="2" key="1">
    <citation type="submission" date="2017-10" db="EMBL/GenBank/DDBJ databases">
        <title>Rapid genome shrinkage in a self-fertile nematode reveals novel sperm competition proteins.</title>
        <authorList>
            <person name="Yin D."/>
            <person name="Schwarz E.M."/>
            <person name="Thomas C.G."/>
            <person name="Felde R.L."/>
            <person name="Korf I.F."/>
            <person name="Cutter A.D."/>
            <person name="Schartner C.M."/>
            <person name="Ralston E.J."/>
            <person name="Meyer B.J."/>
            <person name="Haag E.S."/>
        </authorList>
    </citation>
    <scope>NUCLEOTIDE SEQUENCE [LARGE SCALE GENOMIC DNA]</scope>
    <source>
        <strain evidence="2">JU1422</strain>
    </source>
</reference>
<keyword evidence="2" id="KW-1185">Reference proteome</keyword>
<dbReference type="Proteomes" id="UP000230233">
    <property type="component" value="Chromosome V"/>
</dbReference>
<sequence>MLTMLAPMLRRAISTLVSLPRFNDTLISIDLIFFTLQIPQKGSSKIRCTCHSRKNIILVRKNWSRDADS</sequence>
<proteinExistence type="predicted"/>
<gene>
    <name evidence="1" type="primary">Cnig_chr_V.g20216</name>
    <name evidence="1" type="ORF">B9Z55_020216</name>
</gene>
<evidence type="ECO:0000313" key="2">
    <source>
        <dbReference type="Proteomes" id="UP000230233"/>
    </source>
</evidence>
<comment type="caution">
    <text evidence="1">The sequence shown here is derived from an EMBL/GenBank/DDBJ whole genome shotgun (WGS) entry which is preliminary data.</text>
</comment>
<evidence type="ECO:0000313" key="1">
    <source>
        <dbReference type="EMBL" id="PIC28228.1"/>
    </source>
</evidence>